<feature type="domain" description="Chorismate-utilising enzyme C-terminal" evidence="6">
    <location>
        <begin position="162"/>
        <end position="415"/>
    </location>
</feature>
<comment type="caution">
    <text evidence="7">The sequence shown here is derived from an EMBL/GenBank/DDBJ whole genome shotgun (WGS) entry which is preliminary data.</text>
</comment>
<comment type="similarity">
    <text evidence="2">Belongs to the isochorismate synthase family.</text>
</comment>
<dbReference type="NCBIfam" id="TIGR00543">
    <property type="entry name" value="isochor_syn"/>
    <property type="match status" value="1"/>
</dbReference>
<dbReference type="GO" id="GO:0009697">
    <property type="term" value="P:salicylic acid biosynthetic process"/>
    <property type="evidence" value="ECO:0007669"/>
    <property type="project" value="TreeGrafter"/>
</dbReference>
<dbReference type="SUPFAM" id="SSF56322">
    <property type="entry name" value="ADC synthase"/>
    <property type="match status" value="1"/>
</dbReference>
<dbReference type="Gene3D" id="3.60.120.10">
    <property type="entry name" value="Anthranilate synthase"/>
    <property type="match status" value="1"/>
</dbReference>
<gene>
    <name evidence="7" type="ORF">K8V32_10350</name>
</gene>
<evidence type="ECO:0000313" key="7">
    <source>
        <dbReference type="EMBL" id="HJF15184.1"/>
    </source>
</evidence>
<protein>
    <recommendedName>
        <fullName evidence="3">isochorismate synthase</fullName>
        <ecNumber evidence="3">5.4.4.2</ecNumber>
    </recommendedName>
    <alternativeName>
        <fullName evidence="5">Isochorismate mutase</fullName>
    </alternativeName>
</protein>
<keyword evidence="4 7" id="KW-0413">Isomerase</keyword>
<sequence>MSFTAAAFQLSDAQLEQLPTQIIGQASSVFSRHHRGKFGFGERYRFCTRGAQRFATARDHWEELTATEVPVLPDGLQASAPIAFAAFTFDARSETDSIITVPKFVLDVNEISSWLHYIYDPTEPIGNPNPDALFAAFLAELPADAASIGEEPFTPVDAQMTEAAFQHSVRTAVEMLTSGALDKVVLARDELLYSAAGFHIPATMRSLAEHNPTAWTYKVANLIGSTPELLIARKNDAAKARVLAGTVDRTVATNDQLIAEQLSDSPKQIFEHQAAVDSLVEKLSPFATDMQVSKTPFVLALPNVYHLATDVSARLTASTSILDLVAEINPTAAVGGTPRDLALEAIWQLEAQAHGMDRGLYAGAVGWLDANGHGEFGIALRGSLIEDAHHVRVYAGGGIVEGSDPAEELAETHAKMRPMKHALRVRNTASGPGSVIIPDQA</sequence>
<dbReference type="InterPro" id="IPR004561">
    <property type="entry name" value="IsoChor_synthase"/>
</dbReference>
<dbReference type="PANTHER" id="PTHR42839:SF2">
    <property type="entry name" value="ISOCHORISMATE SYNTHASE ENTC"/>
    <property type="match status" value="1"/>
</dbReference>
<reference evidence="7" key="2">
    <citation type="submission" date="2021-09" db="EMBL/GenBank/DDBJ databases">
        <authorList>
            <person name="Gilroy R."/>
        </authorList>
    </citation>
    <scope>NUCLEOTIDE SEQUENCE</scope>
    <source>
        <strain evidence="7">ChiHjej13B12-14962</strain>
    </source>
</reference>
<evidence type="ECO:0000256" key="1">
    <source>
        <dbReference type="ARBA" id="ARBA00000799"/>
    </source>
</evidence>
<dbReference type="InterPro" id="IPR015890">
    <property type="entry name" value="Chorismate_C"/>
</dbReference>
<name>A0A921FN71_9MICC</name>
<dbReference type="AlphaFoldDB" id="A0A921FN71"/>
<comment type="catalytic activity">
    <reaction evidence="1">
        <text>chorismate = isochorismate</text>
        <dbReference type="Rhea" id="RHEA:18985"/>
        <dbReference type="ChEBI" id="CHEBI:29748"/>
        <dbReference type="ChEBI" id="CHEBI:29780"/>
        <dbReference type="EC" id="5.4.4.2"/>
    </reaction>
</comment>
<dbReference type="RefSeq" id="WP_303906841.1">
    <property type="nucleotide sequence ID" value="NZ_DYXC01000117.1"/>
</dbReference>
<evidence type="ECO:0000256" key="4">
    <source>
        <dbReference type="ARBA" id="ARBA00023235"/>
    </source>
</evidence>
<dbReference type="PANTHER" id="PTHR42839">
    <property type="entry name" value="ISOCHORISMATE SYNTHASE ENTC"/>
    <property type="match status" value="1"/>
</dbReference>
<organism evidence="7 8">
    <name type="scientific">Enteractinococcus helveticum</name>
    <dbReference type="NCBI Taxonomy" id="1837282"/>
    <lineage>
        <taxon>Bacteria</taxon>
        <taxon>Bacillati</taxon>
        <taxon>Actinomycetota</taxon>
        <taxon>Actinomycetes</taxon>
        <taxon>Micrococcales</taxon>
        <taxon>Micrococcaceae</taxon>
    </lineage>
</organism>
<dbReference type="Proteomes" id="UP000703315">
    <property type="component" value="Unassembled WGS sequence"/>
</dbReference>
<evidence type="ECO:0000256" key="5">
    <source>
        <dbReference type="ARBA" id="ARBA00041564"/>
    </source>
</evidence>
<dbReference type="EMBL" id="DYXC01000117">
    <property type="protein sequence ID" value="HJF15184.1"/>
    <property type="molecule type" value="Genomic_DNA"/>
</dbReference>
<evidence type="ECO:0000256" key="3">
    <source>
        <dbReference type="ARBA" id="ARBA00012824"/>
    </source>
</evidence>
<dbReference type="Pfam" id="PF00425">
    <property type="entry name" value="Chorismate_bind"/>
    <property type="match status" value="1"/>
</dbReference>
<reference evidence="7" key="1">
    <citation type="journal article" date="2021" name="PeerJ">
        <title>Extensive microbial diversity within the chicken gut microbiome revealed by metagenomics and culture.</title>
        <authorList>
            <person name="Gilroy R."/>
            <person name="Ravi A."/>
            <person name="Getino M."/>
            <person name="Pursley I."/>
            <person name="Horton D.L."/>
            <person name="Alikhan N.F."/>
            <person name="Baker D."/>
            <person name="Gharbi K."/>
            <person name="Hall N."/>
            <person name="Watson M."/>
            <person name="Adriaenssens E.M."/>
            <person name="Foster-Nyarko E."/>
            <person name="Jarju S."/>
            <person name="Secka A."/>
            <person name="Antonio M."/>
            <person name="Oren A."/>
            <person name="Chaudhuri R.R."/>
            <person name="La Ragione R."/>
            <person name="Hildebrand F."/>
            <person name="Pallen M.J."/>
        </authorList>
    </citation>
    <scope>NUCLEOTIDE SEQUENCE</scope>
    <source>
        <strain evidence="7">ChiHjej13B12-14962</strain>
    </source>
</reference>
<evidence type="ECO:0000259" key="6">
    <source>
        <dbReference type="Pfam" id="PF00425"/>
    </source>
</evidence>
<evidence type="ECO:0000313" key="8">
    <source>
        <dbReference type="Proteomes" id="UP000703315"/>
    </source>
</evidence>
<dbReference type="InterPro" id="IPR005801">
    <property type="entry name" value="ADC_synthase"/>
</dbReference>
<dbReference type="GO" id="GO:0008909">
    <property type="term" value="F:isochorismate synthase activity"/>
    <property type="evidence" value="ECO:0007669"/>
    <property type="project" value="UniProtKB-EC"/>
</dbReference>
<evidence type="ECO:0000256" key="2">
    <source>
        <dbReference type="ARBA" id="ARBA00005297"/>
    </source>
</evidence>
<proteinExistence type="inferred from homology"/>
<dbReference type="EC" id="5.4.4.2" evidence="3"/>
<accession>A0A921FN71</accession>